<protein>
    <submittedName>
        <fullName evidence="8">Allatostatin-A receptor</fullName>
    </submittedName>
</protein>
<dbReference type="PANTHER" id="PTHR45698">
    <property type="entry name" value="TRACE AMINE-ASSOCIATED RECEPTOR 19N-RELATED"/>
    <property type="match status" value="1"/>
</dbReference>
<dbReference type="Pfam" id="PF00001">
    <property type="entry name" value="7tm_1"/>
    <property type="match status" value="1"/>
</dbReference>
<keyword evidence="2 5" id="KW-0812">Transmembrane</keyword>
<comment type="subcellular location">
    <subcellularLocation>
        <location evidence="1">Membrane</location>
    </subcellularLocation>
</comment>
<evidence type="ECO:0000259" key="7">
    <source>
        <dbReference type="PROSITE" id="PS50262"/>
    </source>
</evidence>
<keyword evidence="9" id="KW-1185">Reference proteome</keyword>
<evidence type="ECO:0000256" key="4">
    <source>
        <dbReference type="ARBA" id="ARBA00023136"/>
    </source>
</evidence>
<dbReference type="PROSITE" id="PS00237">
    <property type="entry name" value="G_PROTEIN_RECEP_F1_1"/>
    <property type="match status" value="1"/>
</dbReference>
<feature type="transmembrane region" description="Helical" evidence="6">
    <location>
        <begin position="87"/>
        <end position="109"/>
    </location>
</feature>
<dbReference type="InterPro" id="IPR000276">
    <property type="entry name" value="GPCR_Rhodpsn"/>
</dbReference>
<keyword evidence="3 6" id="KW-1133">Transmembrane helix</keyword>
<evidence type="ECO:0000256" key="5">
    <source>
        <dbReference type="RuleBase" id="RU000688"/>
    </source>
</evidence>
<dbReference type="GO" id="GO:0016020">
    <property type="term" value="C:membrane"/>
    <property type="evidence" value="ECO:0007669"/>
    <property type="project" value="UniProtKB-SubCell"/>
</dbReference>
<keyword evidence="5" id="KW-0807">Transducer</keyword>
<accession>A0AAD9Q2J3</accession>
<dbReference type="SUPFAM" id="SSF81321">
    <property type="entry name" value="Family A G protein-coupled receptor-like"/>
    <property type="match status" value="1"/>
</dbReference>
<dbReference type="GO" id="GO:0004930">
    <property type="term" value="F:G protein-coupled receptor activity"/>
    <property type="evidence" value="ECO:0007669"/>
    <property type="project" value="UniProtKB-KW"/>
</dbReference>
<dbReference type="CDD" id="cd00637">
    <property type="entry name" value="7tm_classA_rhodopsin-like"/>
    <property type="match status" value="1"/>
</dbReference>
<dbReference type="InterPro" id="IPR017452">
    <property type="entry name" value="GPCR_Rhodpsn_7TM"/>
</dbReference>
<dbReference type="Gene3D" id="1.20.1070.10">
    <property type="entry name" value="Rhodopsin 7-helix transmembrane proteins"/>
    <property type="match status" value="1"/>
</dbReference>
<reference evidence="8" key="2">
    <citation type="journal article" date="2023" name="Science">
        <title>Genomic signatures of disease resistance in endangered staghorn corals.</title>
        <authorList>
            <person name="Vollmer S.V."/>
            <person name="Selwyn J.D."/>
            <person name="Despard B.A."/>
            <person name="Roesel C.L."/>
        </authorList>
    </citation>
    <scope>NUCLEOTIDE SEQUENCE</scope>
    <source>
        <strain evidence="8">K2</strain>
    </source>
</reference>
<evidence type="ECO:0000256" key="6">
    <source>
        <dbReference type="SAM" id="Phobius"/>
    </source>
</evidence>
<evidence type="ECO:0000313" key="9">
    <source>
        <dbReference type="Proteomes" id="UP001249851"/>
    </source>
</evidence>
<feature type="transmembrane region" description="Helical" evidence="6">
    <location>
        <begin position="261"/>
        <end position="280"/>
    </location>
</feature>
<sequence>MLEMALGLRIIFGIIASFAIINNGLLLLVICKNKVLLRMPYNMLVLSLAVTDFITGIGIFITPVYVIGQGSIPIPDGWIGHVFCRVIFSQYLVFTLGIVSVYTVACMAIDRWLAVARPTKYKTILTKSRVNICVLCIWTISVLLNTPHLFEMKAAAGPGNIPQCKWIVLTEGVARMIVAVVEFMGKFFLPLLTASVTMISLHSRVKSSQALFRSNRGQAGLRLLRMCMLTTLILGVCWFPNQLYYLLFKYDLTQLDTPMHHFTVVLCMFNSCINPIVYCISNKTYRRYFMILLCPRYKERLIATELTGSEAASTVYDRICKARPEARISVANAIQAHAFERNGGINNDQD</sequence>
<dbReference type="PROSITE" id="PS50262">
    <property type="entry name" value="G_PROTEIN_RECEP_F1_2"/>
    <property type="match status" value="1"/>
</dbReference>
<evidence type="ECO:0000256" key="3">
    <source>
        <dbReference type="ARBA" id="ARBA00022989"/>
    </source>
</evidence>
<keyword evidence="5 8" id="KW-0675">Receptor</keyword>
<dbReference type="EMBL" id="JARQWQ010000076">
    <property type="protein sequence ID" value="KAK2553557.1"/>
    <property type="molecule type" value="Genomic_DNA"/>
</dbReference>
<reference evidence="8" key="1">
    <citation type="journal article" date="2023" name="G3 (Bethesda)">
        <title>Whole genome assembly and annotation of the endangered Caribbean coral Acropora cervicornis.</title>
        <authorList>
            <person name="Selwyn J.D."/>
            <person name="Vollmer S.V."/>
        </authorList>
    </citation>
    <scope>NUCLEOTIDE SEQUENCE</scope>
    <source>
        <strain evidence="8">K2</strain>
    </source>
</reference>
<evidence type="ECO:0000313" key="8">
    <source>
        <dbReference type="EMBL" id="KAK2553557.1"/>
    </source>
</evidence>
<feature type="transmembrane region" description="Helical" evidence="6">
    <location>
        <begin position="6"/>
        <end position="31"/>
    </location>
</feature>
<gene>
    <name evidence="8" type="ORF">P5673_025045</name>
</gene>
<dbReference type="PANTHER" id="PTHR45698:SF1">
    <property type="entry name" value="TRACE AMINE-ASSOCIATED RECEPTOR 13C-LIKE"/>
    <property type="match status" value="1"/>
</dbReference>
<evidence type="ECO:0000256" key="1">
    <source>
        <dbReference type="ARBA" id="ARBA00004370"/>
    </source>
</evidence>
<proteinExistence type="inferred from homology"/>
<evidence type="ECO:0000256" key="2">
    <source>
        <dbReference type="ARBA" id="ARBA00022692"/>
    </source>
</evidence>
<name>A0AAD9Q2J3_ACRCE</name>
<feature type="domain" description="G-protein coupled receptors family 1 profile" evidence="7">
    <location>
        <begin position="22"/>
        <end position="278"/>
    </location>
</feature>
<comment type="similarity">
    <text evidence="5">Belongs to the G-protein coupled receptor 1 family.</text>
</comment>
<feature type="transmembrane region" description="Helical" evidence="6">
    <location>
        <begin position="130"/>
        <end position="150"/>
    </location>
</feature>
<dbReference type="PRINTS" id="PR00237">
    <property type="entry name" value="GPCRRHODOPSN"/>
</dbReference>
<dbReference type="SMART" id="SM01381">
    <property type="entry name" value="7TM_GPCR_Srsx"/>
    <property type="match status" value="1"/>
</dbReference>
<comment type="caution">
    <text evidence="8">The sequence shown here is derived from an EMBL/GenBank/DDBJ whole genome shotgun (WGS) entry which is preliminary data.</text>
</comment>
<keyword evidence="4 6" id="KW-0472">Membrane</keyword>
<dbReference type="Proteomes" id="UP001249851">
    <property type="component" value="Unassembled WGS sequence"/>
</dbReference>
<feature type="transmembrane region" description="Helical" evidence="6">
    <location>
        <begin position="183"/>
        <end position="202"/>
    </location>
</feature>
<feature type="transmembrane region" description="Helical" evidence="6">
    <location>
        <begin position="43"/>
        <end position="67"/>
    </location>
</feature>
<organism evidence="8 9">
    <name type="scientific">Acropora cervicornis</name>
    <name type="common">Staghorn coral</name>
    <dbReference type="NCBI Taxonomy" id="6130"/>
    <lineage>
        <taxon>Eukaryota</taxon>
        <taxon>Metazoa</taxon>
        <taxon>Cnidaria</taxon>
        <taxon>Anthozoa</taxon>
        <taxon>Hexacorallia</taxon>
        <taxon>Scleractinia</taxon>
        <taxon>Astrocoeniina</taxon>
        <taxon>Acroporidae</taxon>
        <taxon>Acropora</taxon>
    </lineage>
</organism>
<keyword evidence="5" id="KW-0297">G-protein coupled receptor</keyword>
<dbReference type="AlphaFoldDB" id="A0AAD9Q2J3"/>
<feature type="transmembrane region" description="Helical" evidence="6">
    <location>
        <begin position="223"/>
        <end position="241"/>
    </location>
</feature>